<dbReference type="AlphaFoldDB" id="A0AAV4NR14"/>
<organism evidence="1 2">
    <name type="scientific">Caerostris extrusa</name>
    <name type="common">Bark spider</name>
    <name type="synonym">Caerostris bankana</name>
    <dbReference type="NCBI Taxonomy" id="172846"/>
    <lineage>
        <taxon>Eukaryota</taxon>
        <taxon>Metazoa</taxon>
        <taxon>Ecdysozoa</taxon>
        <taxon>Arthropoda</taxon>
        <taxon>Chelicerata</taxon>
        <taxon>Arachnida</taxon>
        <taxon>Araneae</taxon>
        <taxon>Araneomorphae</taxon>
        <taxon>Entelegynae</taxon>
        <taxon>Araneoidea</taxon>
        <taxon>Araneidae</taxon>
        <taxon>Caerostris</taxon>
    </lineage>
</organism>
<evidence type="ECO:0000313" key="2">
    <source>
        <dbReference type="Proteomes" id="UP001054945"/>
    </source>
</evidence>
<feature type="non-terminal residue" evidence="1">
    <location>
        <position position="1"/>
    </location>
</feature>
<accession>A0AAV4NR14</accession>
<evidence type="ECO:0000313" key="1">
    <source>
        <dbReference type="EMBL" id="GIX86193.1"/>
    </source>
</evidence>
<sequence>IKLFCSHPIQKRMLDMKLKVHKDCTLAEATATAHTIMGLEGIVSLECCRLVKYDDFHDSLECSFDGCDDEPMGELLGGVKSSYKFELFLEIKKPHEKFQEYKPGGTTVKVHIVDLEKKKLPYIH</sequence>
<gene>
    <name evidence="1" type="primary">Usp47</name>
    <name evidence="1" type="ORF">CEXT_106711</name>
</gene>
<dbReference type="Proteomes" id="UP001054945">
    <property type="component" value="Unassembled WGS sequence"/>
</dbReference>
<dbReference type="GO" id="GO:0016787">
    <property type="term" value="F:hydrolase activity"/>
    <property type="evidence" value="ECO:0007669"/>
    <property type="project" value="UniProtKB-KW"/>
</dbReference>
<reference evidence="1 2" key="1">
    <citation type="submission" date="2021-06" db="EMBL/GenBank/DDBJ databases">
        <title>Caerostris extrusa draft genome.</title>
        <authorList>
            <person name="Kono N."/>
            <person name="Arakawa K."/>
        </authorList>
    </citation>
    <scope>NUCLEOTIDE SEQUENCE [LARGE SCALE GENOMIC DNA]</scope>
</reference>
<name>A0AAV4NR14_CAEEX</name>
<proteinExistence type="predicted"/>
<dbReference type="EMBL" id="BPLR01021118">
    <property type="protein sequence ID" value="GIX86193.1"/>
    <property type="molecule type" value="Genomic_DNA"/>
</dbReference>
<keyword evidence="1" id="KW-0378">Hydrolase</keyword>
<comment type="caution">
    <text evidence="1">The sequence shown here is derived from an EMBL/GenBank/DDBJ whole genome shotgun (WGS) entry which is preliminary data.</text>
</comment>
<keyword evidence="2" id="KW-1185">Reference proteome</keyword>
<protein>
    <submittedName>
        <fullName evidence="1">Ubiquitin carboxyl-terminal hydrolase 47</fullName>
    </submittedName>
</protein>